<evidence type="ECO:0000313" key="3">
    <source>
        <dbReference type="Proteomes" id="UP000001805"/>
    </source>
</evidence>
<gene>
    <name evidence="2" type="ORF">NCU00804</name>
</gene>
<feature type="region of interest" description="Disordered" evidence="1">
    <location>
        <begin position="1"/>
        <end position="25"/>
    </location>
</feature>
<accession>Q7SCT8</accession>
<keyword evidence="3" id="KW-1185">Reference proteome</keyword>
<protein>
    <submittedName>
        <fullName evidence="2">Uncharacterized protein</fullName>
    </submittedName>
</protein>
<dbReference type="Proteomes" id="UP000001805">
    <property type="component" value="Chromosome 1, Linkage Group I"/>
</dbReference>
<evidence type="ECO:0000256" key="1">
    <source>
        <dbReference type="SAM" id="MobiDB-lite"/>
    </source>
</evidence>
<dbReference type="AlphaFoldDB" id="Q7SCT8"/>
<dbReference type="RefSeq" id="XP_963804.2">
    <property type="nucleotide sequence ID" value="XM_958711.2"/>
</dbReference>
<reference evidence="2 3" key="1">
    <citation type="journal article" date="2003" name="Nature">
        <title>The genome sequence of the filamentous fungus Neurospora crassa.</title>
        <authorList>
            <person name="Galagan J.E."/>
            <person name="Calvo S.E."/>
            <person name="Borkovich K.A."/>
            <person name="Selker E.U."/>
            <person name="Read N.D."/>
            <person name="Jaffe D."/>
            <person name="FitzHugh W."/>
            <person name="Ma L.J."/>
            <person name="Smirnov S."/>
            <person name="Purcell S."/>
            <person name="Rehman B."/>
            <person name="Elkins T."/>
            <person name="Engels R."/>
            <person name="Wang S."/>
            <person name="Nielsen C.B."/>
            <person name="Butler J."/>
            <person name="Endrizzi M."/>
            <person name="Qui D."/>
            <person name="Ianakiev P."/>
            <person name="Bell-Pedersen D."/>
            <person name="Nelson M.A."/>
            <person name="Werner-Washburne M."/>
            <person name="Selitrennikoff C.P."/>
            <person name="Kinsey J.A."/>
            <person name="Braun E.L."/>
            <person name="Zelter A."/>
            <person name="Schulte U."/>
            <person name="Kothe G.O."/>
            <person name="Jedd G."/>
            <person name="Mewes W."/>
            <person name="Staben C."/>
            <person name="Marcotte E."/>
            <person name="Greenberg D."/>
            <person name="Roy A."/>
            <person name="Foley K."/>
            <person name="Naylor J."/>
            <person name="Stange-Thomann N."/>
            <person name="Barrett R."/>
            <person name="Gnerre S."/>
            <person name="Kamal M."/>
            <person name="Kamvysselis M."/>
            <person name="Mauceli E."/>
            <person name="Bielke C."/>
            <person name="Rudd S."/>
            <person name="Frishman D."/>
            <person name="Krystofova S."/>
            <person name="Rasmussen C."/>
            <person name="Metzenberg R.L."/>
            <person name="Perkins D.D."/>
            <person name="Kroken S."/>
            <person name="Cogoni C."/>
            <person name="Macino G."/>
            <person name="Catcheside D."/>
            <person name="Li W."/>
            <person name="Pratt R.J."/>
            <person name="Osmani S.A."/>
            <person name="DeSouza C.P."/>
            <person name="Glass L."/>
            <person name="Orbach M.J."/>
            <person name="Berglund J.A."/>
            <person name="Voelker R."/>
            <person name="Yarden O."/>
            <person name="Plamann M."/>
            <person name="Seiler S."/>
            <person name="Dunlap J."/>
            <person name="Radford A."/>
            <person name="Aramayo R."/>
            <person name="Natvig D.O."/>
            <person name="Alex L.A."/>
            <person name="Mannhaupt G."/>
            <person name="Ebbole D.J."/>
            <person name="Freitag M."/>
            <person name="Paulsen I."/>
            <person name="Sachs M.S."/>
            <person name="Lander E.S."/>
            <person name="Nusbaum C."/>
            <person name="Birren B."/>
        </authorList>
    </citation>
    <scope>NUCLEOTIDE SEQUENCE [LARGE SCALE GENOMIC DNA]</scope>
    <source>
        <strain evidence="3">ATCC 24698 / 74-OR23-1A / CBS 708.71 / DSM 1257 / FGSC 987</strain>
    </source>
</reference>
<dbReference type="GeneID" id="3879953"/>
<feature type="region of interest" description="Disordered" evidence="1">
    <location>
        <begin position="37"/>
        <end position="60"/>
    </location>
</feature>
<dbReference type="EMBL" id="CM002236">
    <property type="protein sequence ID" value="EAA34568.2"/>
    <property type="molecule type" value="Genomic_DNA"/>
</dbReference>
<dbReference type="VEuPathDB" id="FungiDB:NCU00804"/>
<dbReference type="PaxDb" id="5141-EFNCRP00000000748"/>
<proteinExistence type="predicted"/>
<sequence>MSADKEENREFNPPVSPNQAKAKQSLNLFVVSNKESDAVDTAKKSVEEPSARGGMDMEQDFLRGAPVPVCNLQ</sequence>
<evidence type="ECO:0000313" key="2">
    <source>
        <dbReference type="EMBL" id="EAA34568.2"/>
    </source>
</evidence>
<dbReference type="OrthoDB" id="10331064at2759"/>
<organism evidence="2 3">
    <name type="scientific">Neurospora crassa (strain ATCC 24698 / 74-OR23-1A / CBS 708.71 / DSM 1257 / FGSC 987)</name>
    <dbReference type="NCBI Taxonomy" id="367110"/>
    <lineage>
        <taxon>Eukaryota</taxon>
        <taxon>Fungi</taxon>
        <taxon>Dikarya</taxon>
        <taxon>Ascomycota</taxon>
        <taxon>Pezizomycotina</taxon>
        <taxon>Sordariomycetes</taxon>
        <taxon>Sordariomycetidae</taxon>
        <taxon>Sordariales</taxon>
        <taxon>Sordariaceae</taxon>
        <taxon>Neurospora</taxon>
    </lineage>
</organism>
<dbReference type="InParanoid" id="Q7SCT8"/>
<feature type="compositionally biased region" description="Basic and acidic residues" evidence="1">
    <location>
        <begin position="1"/>
        <end position="10"/>
    </location>
</feature>
<dbReference type="KEGG" id="ncr:NCU00804"/>
<dbReference type="HOGENOM" id="CLU_2705396_0_0_1"/>
<name>Q7SCT8_NEUCR</name>
<feature type="compositionally biased region" description="Basic and acidic residues" evidence="1">
    <location>
        <begin position="37"/>
        <end position="50"/>
    </location>
</feature>